<keyword evidence="4" id="KW-1185">Reference proteome</keyword>
<dbReference type="Pfam" id="PF00589">
    <property type="entry name" value="Phage_integrase"/>
    <property type="match status" value="1"/>
</dbReference>
<name>A0A558AMX3_9PSEU</name>
<gene>
    <name evidence="3" type="ORF">FNH06_01960</name>
</gene>
<dbReference type="GO" id="GO:0003677">
    <property type="term" value="F:DNA binding"/>
    <property type="evidence" value="ECO:0007669"/>
    <property type="project" value="InterPro"/>
</dbReference>
<dbReference type="Gene3D" id="1.10.443.10">
    <property type="entry name" value="Intergrase catalytic core"/>
    <property type="match status" value="1"/>
</dbReference>
<dbReference type="GO" id="GO:0015074">
    <property type="term" value="P:DNA integration"/>
    <property type="evidence" value="ECO:0007669"/>
    <property type="project" value="InterPro"/>
</dbReference>
<dbReference type="SUPFAM" id="SSF56349">
    <property type="entry name" value="DNA breaking-rejoining enzymes"/>
    <property type="match status" value="1"/>
</dbReference>
<dbReference type="OrthoDB" id="4326943at2"/>
<dbReference type="EMBL" id="VJZA01000002">
    <property type="protein sequence ID" value="TVT25595.1"/>
    <property type="molecule type" value="Genomic_DNA"/>
</dbReference>
<dbReference type="AlphaFoldDB" id="A0A558AMX3"/>
<feature type="domain" description="Tyr recombinase" evidence="2">
    <location>
        <begin position="1"/>
        <end position="41"/>
    </location>
</feature>
<dbReference type="GO" id="GO:0006310">
    <property type="term" value="P:DNA recombination"/>
    <property type="evidence" value="ECO:0007669"/>
    <property type="project" value="UniProtKB-KW"/>
</dbReference>
<sequence length="87" mass="9609">MTSHNFRKTAATLLDEAGLTVREIADRLGHKRASMTLDTYFGRKQASPKVAELPCCVSPDKYRGSPVTRGPLYCCLNLARARRASNP</sequence>
<evidence type="ECO:0000256" key="1">
    <source>
        <dbReference type="ARBA" id="ARBA00023172"/>
    </source>
</evidence>
<dbReference type="InterPro" id="IPR002104">
    <property type="entry name" value="Integrase_catalytic"/>
</dbReference>
<keyword evidence="1" id="KW-0233">DNA recombination</keyword>
<protein>
    <submittedName>
        <fullName evidence="3">Tyrosine-type recombinase/integrase</fullName>
    </submittedName>
</protein>
<dbReference type="RefSeq" id="WP_144632685.1">
    <property type="nucleotide sequence ID" value="NZ_BNAX01000021.1"/>
</dbReference>
<dbReference type="InterPro" id="IPR013762">
    <property type="entry name" value="Integrase-like_cat_sf"/>
</dbReference>
<accession>A0A558AMX3</accession>
<organism evidence="3 4">
    <name type="scientific">Amycolatopsis acidiphila</name>
    <dbReference type="NCBI Taxonomy" id="715473"/>
    <lineage>
        <taxon>Bacteria</taxon>
        <taxon>Bacillati</taxon>
        <taxon>Actinomycetota</taxon>
        <taxon>Actinomycetes</taxon>
        <taxon>Pseudonocardiales</taxon>
        <taxon>Pseudonocardiaceae</taxon>
        <taxon>Amycolatopsis</taxon>
    </lineage>
</organism>
<evidence type="ECO:0000313" key="4">
    <source>
        <dbReference type="Proteomes" id="UP000318578"/>
    </source>
</evidence>
<reference evidence="3 4" key="1">
    <citation type="submission" date="2019-07" db="EMBL/GenBank/DDBJ databases">
        <title>New species of Amycolatopsis and Streptomyces.</title>
        <authorList>
            <person name="Duangmal K."/>
            <person name="Teo W.F.A."/>
            <person name="Lipun K."/>
        </authorList>
    </citation>
    <scope>NUCLEOTIDE SEQUENCE [LARGE SCALE GENOMIC DNA]</scope>
    <source>
        <strain evidence="3 4">JCM 30562</strain>
    </source>
</reference>
<comment type="caution">
    <text evidence="3">The sequence shown here is derived from an EMBL/GenBank/DDBJ whole genome shotgun (WGS) entry which is preliminary data.</text>
</comment>
<evidence type="ECO:0000259" key="2">
    <source>
        <dbReference type="Pfam" id="PF00589"/>
    </source>
</evidence>
<dbReference type="InterPro" id="IPR011010">
    <property type="entry name" value="DNA_brk_join_enz"/>
</dbReference>
<proteinExistence type="predicted"/>
<dbReference type="Proteomes" id="UP000318578">
    <property type="component" value="Unassembled WGS sequence"/>
</dbReference>
<evidence type="ECO:0000313" key="3">
    <source>
        <dbReference type="EMBL" id="TVT25595.1"/>
    </source>
</evidence>